<dbReference type="Proteomes" id="UP000181942">
    <property type="component" value="Unassembled WGS sequence"/>
</dbReference>
<reference evidence="1 2" key="1">
    <citation type="submission" date="2016-10" db="EMBL/GenBank/DDBJ databases">
        <authorList>
            <person name="de Groot N.N."/>
        </authorList>
    </citation>
    <scope>NUCLEOTIDE SEQUENCE [LARGE SCALE GENOMIC DNA]</scope>
    <source>
        <strain evidence="1 2">OK461</strain>
    </source>
</reference>
<dbReference type="EMBL" id="FONR01000023">
    <property type="protein sequence ID" value="SFG58327.1"/>
    <property type="molecule type" value="Genomic_DNA"/>
</dbReference>
<name>A0A1I2T564_9ACTN</name>
<evidence type="ECO:0000313" key="1">
    <source>
        <dbReference type="EMBL" id="SFG58327.1"/>
    </source>
</evidence>
<accession>A0A1I2T564</accession>
<organism evidence="1 2">
    <name type="scientific">Streptomyces mirabilis</name>
    <dbReference type="NCBI Taxonomy" id="68239"/>
    <lineage>
        <taxon>Bacteria</taxon>
        <taxon>Bacillati</taxon>
        <taxon>Actinomycetota</taxon>
        <taxon>Actinomycetes</taxon>
        <taxon>Kitasatosporales</taxon>
        <taxon>Streptomycetaceae</taxon>
        <taxon>Streptomyces</taxon>
    </lineage>
</organism>
<dbReference type="AlphaFoldDB" id="A0A1I2T564"/>
<gene>
    <name evidence="1" type="ORF">SAMN02787118_12361</name>
</gene>
<proteinExistence type="predicted"/>
<protein>
    <submittedName>
        <fullName evidence="1">Uncharacterized protein</fullName>
    </submittedName>
</protein>
<evidence type="ECO:0000313" key="2">
    <source>
        <dbReference type="Proteomes" id="UP000181942"/>
    </source>
</evidence>
<sequence>MRGRRFNATGPAGRGLTVGSTSVFCLRATPGDVPLHECGEVQCRVLIPVEDESAVFAYVHPYPESPEDAGRYRAR</sequence>